<dbReference type="STRING" id="1619103.UU80_C0029G0010"/>
<protein>
    <submittedName>
        <fullName evidence="1">Uncharacterized protein</fullName>
    </submittedName>
</protein>
<gene>
    <name evidence="1" type="ORF">UU80_C0029G0010</name>
</gene>
<dbReference type="EMBL" id="LCCA01000029">
    <property type="protein sequence ID" value="KKS21440.1"/>
    <property type="molecule type" value="Genomic_DNA"/>
</dbReference>
<accession>A0A0G0X915</accession>
<evidence type="ECO:0000313" key="1">
    <source>
        <dbReference type="EMBL" id="KKS21440.1"/>
    </source>
</evidence>
<proteinExistence type="predicted"/>
<sequence length="128" mass="14823">MRLDKKTREWLGLGPGEEYEDGFSYNPLEEYCERISPFVSKSHGRIKTGPRRGQQRLRRCWIEVEFLVKKPSGKTIAIKDHPVKGLDSLAEEALDGLQVPPHLTPYQHFLNLFRKLPPKNGNKKKKRA</sequence>
<reference evidence="1 2" key="1">
    <citation type="journal article" date="2015" name="Nature">
        <title>rRNA introns, odd ribosomes, and small enigmatic genomes across a large radiation of phyla.</title>
        <authorList>
            <person name="Brown C.T."/>
            <person name="Hug L.A."/>
            <person name="Thomas B.C."/>
            <person name="Sharon I."/>
            <person name="Castelle C.J."/>
            <person name="Singh A."/>
            <person name="Wilkins M.J."/>
            <person name="Williams K.H."/>
            <person name="Banfield J.F."/>
        </authorList>
    </citation>
    <scope>NUCLEOTIDE SEQUENCE [LARGE SCALE GENOMIC DNA]</scope>
</reference>
<name>A0A0G0X915_UNCKA</name>
<dbReference type="AlphaFoldDB" id="A0A0G0X915"/>
<comment type="caution">
    <text evidence="1">The sequence shown here is derived from an EMBL/GenBank/DDBJ whole genome shotgun (WGS) entry which is preliminary data.</text>
</comment>
<evidence type="ECO:0000313" key="2">
    <source>
        <dbReference type="Proteomes" id="UP000034920"/>
    </source>
</evidence>
<dbReference type="Proteomes" id="UP000034920">
    <property type="component" value="Unassembled WGS sequence"/>
</dbReference>
<organism evidence="1 2">
    <name type="scientific">candidate division WWE3 bacterium GW2011_GWA1_41_8</name>
    <dbReference type="NCBI Taxonomy" id="1619103"/>
    <lineage>
        <taxon>Bacteria</taxon>
        <taxon>Katanobacteria</taxon>
    </lineage>
</organism>